<keyword evidence="7" id="KW-0677">Repeat</keyword>
<dbReference type="PROSITE" id="PS50176">
    <property type="entry name" value="ARM_REPEAT"/>
    <property type="match status" value="2"/>
</dbReference>
<dbReference type="HOGENOM" id="CLU_018084_6_0_1"/>
<dbReference type="OMA" id="THTHRAM"/>
<dbReference type="Pfam" id="PF00514">
    <property type="entry name" value="Arm"/>
    <property type="match status" value="6"/>
</dbReference>
<feature type="region of interest" description="Disordered" evidence="13">
    <location>
        <begin position="1"/>
        <end position="38"/>
    </location>
</feature>
<keyword evidence="6" id="KW-0597">Phosphoprotein</keyword>
<evidence type="ECO:0000256" key="5">
    <source>
        <dbReference type="ARBA" id="ARBA00022490"/>
    </source>
</evidence>
<dbReference type="Proteomes" id="UP000000304">
    <property type="component" value="Chromosome 3R"/>
</dbReference>
<dbReference type="Pfam" id="PF01749">
    <property type="entry name" value="IBB"/>
    <property type="match status" value="1"/>
</dbReference>
<dbReference type="FunFam" id="1.25.10.10:FF:000009">
    <property type="entry name" value="Importin subunit alpha"/>
    <property type="match status" value="1"/>
</dbReference>
<dbReference type="GO" id="GO:0006607">
    <property type="term" value="P:NLS-bearing protein import into nucleus"/>
    <property type="evidence" value="ECO:0007669"/>
    <property type="project" value="UniProtKB-ARBA"/>
</dbReference>
<dbReference type="GO" id="GO:0009411">
    <property type="term" value="P:response to UV"/>
    <property type="evidence" value="ECO:0007669"/>
    <property type="project" value="EnsemblMetazoa"/>
</dbReference>
<organism evidence="15 16">
    <name type="scientific">Drosophila simulans</name>
    <name type="common">Fruit fly</name>
    <dbReference type="NCBI Taxonomy" id="7240"/>
    <lineage>
        <taxon>Eukaryota</taxon>
        <taxon>Metazoa</taxon>
        <taxon>Ecdysozoa</taxon>
        <taxon>Arthropoda</taxon>
        <taxon>Hexapoda</taxon>
        <taxon>Insecta</taxon>
        <taxon>Pterygota</taxon>
        <taxon>Neoptera</taxon>
        <taxon>Endopterygota</taxon>
        <taxon>Diptera</taxon>
        <taxon>Brachycera</taxon>
        <taxon>Muscomorpha</taxon>
        <taxon>Ephydroidea</taxon>
        <taxon>Drosophilidae</taxon>
        <taxon>Drosophila</taxon>
        <taxon>Sophophora</taxon>
    </lineage>
</organism>
<keyword evidence="8 11" id="KW-0653">Protein transport</keyword>
<evidence type="ECO:0000256" key="2">
    <source>
        <dbReference type="ARBA" id="ARBA00004496"/>
    </source>
</evidence>
<evidence type="ECO:0000256" key="4">
    <source>
        <dbReference type="ARBA" id="ARBA00022448"/>
    </source>
</evidence>
<dbReference type="GO" id="GO:0005112">
    <property type="term" value="F:Notch binding"/>
    <property type="evidence" value="ECO:0007669"/>
    <property type="project" value="EnsemblMetazoa"/>
</dbReference>
<dbReference type="GO" id="GO:0005634">
    <property type="term" value="C:nucleus"/>
    <property type="evidence" value="ECO:0007669"/>
    <property type="project" value="UniProtKB-SubCell"/>
</dbReference>
<dbReference type="STRING" id="7240.B4QWJ9"/>
<evidence type="ECO:0000256" key="13">
    <source>
        <dbReference type="SAM" id="MobiDB-lite"/>
    </source>
</evidence>
<dbReference type="InterPro" id="IPR016024">
    <property type="entry name" value="ARM-type_fold"/>
</dbReference>
<name>B4QWJ9_DROSI</name>
<dbReference type="InterPro" id="IPR011989">
    <property type="entry name" value="ARM-like"/>
</dbReference>
<accession>B4QWJ9</accession>
<evidence type="ECO:0000259" key="14">
    <source>
        <dbReference type="PROSITE" id="PS51214"/>
    </source>
</evidence>
<evidence type="ECO:0000256" key="3">
    <source>
        <dbReference type="ARBA" id="ARBA00010394"/>
    </source>
</evidence>
<dbReference type="SMR" id="B4QWJ9"/>
<dbReference type="GO" id="GO:0061608">
    <property type="term" value="F:nuclear import signal receptor activity"/>
    <property type="evidence" value="ECO:0007669"/>
    <property type="project" value="InterPro"/>
</dbReference>
<evidence type="ECO:0000313" key="16">
    <source>
        <dbReference type="Proteomes" id="UP000000304"/>
    </source>
</evidence>
<dbReference type="Gene3D" id="1.20.5.690">
    <property type="entry name" value="Importin-alpha, importin-beta-binding domain"/>
    <property type="match status" value="1"/>
</dbReference>
<keyword evidence="9" id="KW-0007">Acetylation</keyword>
<feature type="compositionally biased region" description="Polar residues" evidence="13">
    <location>
        <begin position="1"/>
        <end position="13"/>
    </location>
</feature>
<evidence type="ECO:0000256" key="1">
    <source>
        <dbReference type="ARBA" id="ARBA00004123"/>
    </source>
</evidence>
<dbReference type="EMBL" id="CM000364">
    <property type="protein sequence ID" value="EDX13603.1"/>
    <property type="molecule type" value="Genomic_DNA"/>
</dbReference>
<dbReference type="InterPro" id="IPR036975">
    <property type="entry name" value="Importin-a_IBB_sf"/>
</dbReference>
<dbReference type="AlphaFoldDB" id="B4QWJ9"/>
<evidence type="ECO:0000256" key="6">
    <source>
        <dbReference type="ARBA" id="ARBA00022553"/>
    </source>
</evidence>
<proteinExistence type="inferred from homology"/>
<keyword evidence="4 11" id="KW-0813">Transport</keyword>
<evidence type="ECO:0000256" key="9">
    <source>
        <dbReference type="ARBA" id="ARBA00022990"/>
    </source>
</evidence>
<sequence>MTSMEQNRLQNFKNKGKDQDEMRRRRNEVTVELRKNKRDETILKRRNVPNLDSNTDEEEQLSSSIDLKKLAKAAADATKPGAATCRRSGCTQAAIVGQESTHQRSDPKRHFAHPGGAAWALTNIASGTSAQTNEVVAAGAVPLFLQLLNSPAPNVCEQAVWALGNIIGDGPLLRDFVIKHGVVQPLLSFIKPDIPITFLRNVTWVIVNLCRNKEPAPPAATIHEILPALNVLIHHTDTNILVDTVWAISYLTDGGNEQIQMVIESGVVPKLIPLLGNSDVKVQTAALRAVGNIVTGSDEQTQVVLNYDALSYFPGLLSHPKEKIRKEAVWFLSNITAGNQSQVQAVINVGLLPKIIENLSKGEFQTQKEAAWAISNLTISGNREQVFTLIKEGVIPPFCDLLSCQDTQVINVVLDGLNNMLKVADSHVEAVANCIEECEGLAKIERLQSHENVEIYKLAYEIIDQYFTDEGEQTNMAPSSDGAQYNFDPHADRLTMNSFNF</sequence>
<keyword evidence="16" id="KW-1185">Reference proteome</keyword>
<evidence type="ECO:0000256" key="12">
    <source>
        <dbReference type="PROSITE-ProRule" id="PRU00259"/>
    </source>
</evidence>
<dbReference type="InterPro" id="IPR000225">
    <property type="entry name" value="Armadillo"/>
</dbReference>
<feature type="region of interest" description="Disordered" evidence="13">
    <location>
        <begin position="44"/>
        <end position="63"/>
    </location>
</feature>
<keyword evidence="10" id="KW-0539">Nucleus</keyword>
<dbReference type="FunFam" id="1.20.5.690:FF:000004">
    <property type="entry name" value="Importin subunit alpha"/>
    <property type="match status" value="1"/>
</dbReference>
<dbReference type="GO" id="GO:0017022">
    <property type="term" value="F:myosin binding"/>
    <property type="evidence" value="ECO:0007669"/>
    <property type="project" value="EnsemblMetazoa"/>
</dbReference>
<keyword evidence="5" id="KW-0963">Cytoplasm</keyword>
<evidence type="ECO:0000256" key="11">
    <source>
        <dbReference type="PIRNR" id="PIRNR005673"/>
    </source>
</evidence>
<evidence type="ECO:0000313" key="15">
    <source>
        <dbReference type="EMBL" id="EDX13603.1"/>
    </source>
</evidence>
<comment type="subcellular location">
    <subcellularLocation>
        <location evidence="2">Cytoplasm</location>
    </subcellularLocation>
    <subcellularLocation>
        <location evidence="1">Nucleus</location>
    </subcellularLocation>
</comment>
<comment type="similarity">
    <text evidence="3 11">Belongs to the importin alpha family.</text>
</comment>
<dbReference type="PANTHER" id="PTHR23316">
    <property type="entry name" value="IMPORTIN ALPHA"/>
    <property type="match status" value="1"/>
</dbReference>
<dbReference type="PhylomeDB" id="B4QWJ9"/>
<dbReference type="Gene3D" id="1.25.10.10">
    <property type="entry name" value="Leucine-rich Repeat Variant"/>
    <property type="match status" value="1"/>
</dbReference>
<reference evidence="15 16" key="1">
    <citation type="journal article" date="2007" name="Nature">
        <title>Evolution of genes and genomes on the Drosophila phylogeny.</title>
        <authorList>
            <consortium name="Drosophila 12 Genomes Consortium"/>
            <person name="Clark A.G."/>
            <person name="Eisen M.B."/>
            <person name="Smith D.R."/>
            <person name="Bergman C.M."/>
            <person name="Oliver B."/>
            <person name="Markow T.A."/>
            <person name="Kaufman T.C."/>
            <person name="Kellis M."/>
            <person name="Gelbart W."/>
            <person name="Iyer V.N."/>
            <person name="Pollard D.A."/>
            <person name="Sackton T.B."/>
            <person name="Larracuente A.M."/>
            <person name="Singh N.D."/>
            <person name="Abad J.P."/>
            <person name="Abt D.N."/>
            <person name="Adryan B."/>
            <person name="Aguade M."/>
            <person name="Akashi H."/>
            <person name="Anderson W.W."/>
            <person name="Aquadro C.F."/>
            <person name="Ardell D.H."/>
            <person name="Arguello R."/>
            <person name="Artieri C.G."/>
            <person name="Barbash D.A."/>
            <person name="Barker D."/>
            <person name="Barsanti P."/>
            <person name="Batterham P."/>
            <person name="Batzoglou S."/>
            <person name="Begun D."/>
            <person name="Bhutkar A."/>
            <person name="Blanco E."/>
            <person name="Bosak S.A."/>
            <person name="Bradley R.K."/>
            <person name="Brand A.D."/>
            <person name="Brent M.R."/>
            <person name="Brooks A.N."/>
            <person name="Brown R.H."/>
            <person name="Butlin R.K."/>
            <person name="Caggese C."/>
            <person name="Calvi B.R."/>
            <person name="Bernardo de Carvalho A."/>
            <person name="Caspi A."/>
            <person name="Castrezana S."/>
            <person name="Celniker S.E."/>
            <person name="Chang J.L."/>
            <person name="Chapple C."/>
            <person name="Chatterji S."/>
            <person name="Chinwalla A."/>
            <person name="Civetta A."/>
            <person name="Clifton S.W."/>
            <person name="Comeron J.M."/>
            <person name="Costello J.C."/>
            <person name="Coyne J.A."/>
            <person name="Daub J."/>
            <person name="David R.G."/>
            <person name="Delcher A.L."/>
            <person name="Delehaunty K."/>
            <person name="Do C.B."/>
            <person name="Ebling H."/>
            <person name="Edwards K."/>
            <person name="Eickbush T."/>
            <person name="Evans J.D."/>
            <person name="Filipski A."/>
            <person name="Findeiss S."/>
            <person name="Freyhult E."/>
            <person name="Fulton L."/>
            <person name="Fulton R."/>
            <person name="Garcia A.C."/>
            <person name="Gardiner A."/>
            <person name="Garfield D.A."/>
            <person name="Garvin B.E."/>
            <person name="Gibson G."/>
            <person name="Gilbert D."/>
            <person name="Gnerre S."/>
            <person name="Godfrey J."/>
            <person name="Good R."/>
            <person name="Gotea V."/>
            <person name="Gravely B."/>
            <person name="Greenberg A.J."/>
            <person name="Griffiths-Jones S."/>
            <person name="Gross S."/>
            <person name="Guigo R."/>
            <person name="Gustafson E.A."/>
            <person name="Haerty W."/>
            <person name="Hahn M.W."/>
            <person name="Halligan D.L."/>
            <person name="Halpern A.L."/>
            <person name="Halter G.M."/>
            <person name="Han M.V."/>
            <person name="Heger A."/>
            <person name="Hillier L."/>
            <person name="Hinrichs A.S."/>
            <person name="Holmes I."/>
            <person name="Hoskins R.A."/>
            <person name="Hubisz M.J."/>
            <person name="Hultmark D."/>
            <person name="Huntley M.A."/>
            <person name="Jaffe D.B."/>
            <person name="Jagadeeshan S."/>
            <person name="Jeck W.R."/>
            <person name="Johnson J."/>
            <person name="Jones C.D."/>
            <person name="Jordan W.C."/>
            <person name="Karpen G.H."/>
            <person name="Kataoka E."/>
            <person name="Keightley P.D."/>
            <person name="Kheradpour P."/>
            <person name="Kirkness E.F."/>
            <person name="Koerich L.B."/>
            <person name="Kristiansen K."/>
            <person name="Kudrna D."/>
            <person name="Kulathinal R.J."/>
            <person name="Kumar S."/>
            <person name="Kwok R."/>
            <person name="Lander E."/>
            <person name="Langley C.H."/>
            <person name="Lapoint R."/>
            <person name="Lazzaro B.P."/>
            <person name="Lee S.J."/>
            <person name="Levesque L."/>
            <person name="Li R."/>
            <person name="Lin C.F."/>
            <person name="Lin M.F."/>
            <person name="Lindblad-Toh K."/>
            <person name="Llopart A."/>
            <person name="Long M."/>
            <person name="Low L."/>
            <person name="Lozovsky E."/>
            <person name="Lu J."/>
            <person name="Luo M."/>
            <person name="Machado C.A."/>
            <person name="Makalowski W."/>
            <person name="Marzo M."/>
            <person name="Matsuda M."/>
            <person name="Matzkin L."/>
            <person name="McAllister B."/>
            <person name="McBride C.S."/>
            <person name="McKernan B."/>
            <person name="McKernan K."/>
            <person name="Mendez-Lago M."/>
            <person name="Minx P."/>
            <person name="Mollenhauer M.U."/>
            <person name="Montooth K."/>
            <person name="Mount S.M."/>
            <person name="Mu X."/>
            <person name="Myers E."/>
            <person name="Negre B."/>
            <person name="Newfeld S."/>
            <person name="Nielsen R."/>
            <person name="Noor M.A."/>
            <person name="O'Grady P."/>
            <person name="Pachter L."/>
            <person name="Papaceit M."/>
            <person name="Parisi M.J."/>
            <person name="Parisi M."/>
            <person name="Parts L."/>
            <person name="Pedersen J.S."/>
            <person name="Pesole G."/>
            <person name="Phillippy A.M."/>
            <person name="Ponting C.P."/>
            <person name="Pop M."/>
            <person name="Porcelli D."/>
            <person name="Powell J.R."/>
            <person name="Prohaska S."/>
            <person name="Pruitt K."/>
            <person name="Puig M."/>
            <person name="Quesneville H."/>
            <person name="Ram K.R."/>
            <person name="Rand D."/>
            <person name="Rasmussen M.D."/>
            <person name="Reed L.K."/>
            <person name="Reenan R."/>
            <person name="Reily A."/>
            <person name="Remington K.A."/>
            <person name="Rieger T.T."/>
            <person name="Ritchie M.G."/>
            <person name="Robin C."/>
            <person name="Rogers Y.H."/>
            <person name="Rohde C."/>
            <person name="Rozas J."/>
            <person name="Rubenfield M.J."/>
            <person name="Ruiz A."/>
            <person name="Russo S."/>
            <person name="Salzberg S.L."/>
            <person name="Sanchez-Gracia A."/>
            <person name="Saranga D.J."/>
            <person name="Sato H."/>
            <person name="Schaeffer S.W."/>
            <person name="Schatz M.C."/>
            <person name="Schlenke T."/>
            <person name="Schwartz R."/>
            <person name="Segarra C."/>
            <person name="Singh R.S."/>
            <person name="Sirot L."/>
            <person name="Sirota M."/>
            <person name="Sisneros N.B."/>
            <person name="Smith C.D."/>
            <person name="Smith T.F."/>
            <person name="Spieth J."/>
            <person name="Stage D.E."/>
            <person name="Stark A."/>
            <person name="Stephan W."/>
            <person name="Strausberg R.L."/>
            <person name="Strempel S."/>
            <person name="Sturgill D."/>
            <person name="Sutton G."/>
            <person name="Sutton G.G."/>
            <person name="Tao W."/>
            <person name="Teichmann S."/>
            <person name="Tobari Y.N."/>
            <person name="Tomimura Y."/>
            <person name="Tsolas J.M."/>
            <person name="Valente V.L."/>
            <person name="Venter E."/>
            <person name="Venter J.C."/>
            <person name="Vicario S."/>
            <person name="Vieira F.G."/>
            <person name="Vilella A.J."/>
            <person name="Villasante A."/>
            <person name="Walenz B."/>
            <person name="Wang J."/>
            <person name="Wasserman M."/>
            <person name="Watts T."/>
            <person name="Wilson D."/>
            <person name="Wilson R.K."/>
            <person name="Wing R.A."/>
            <person name="Wolfner M.F."/>
            <person name="Wong A."/>
            <person name="Wong G.K."/>
            <person name="Wu C.I."/>
            <person name="Wu G."/>
            <person name="Yamamoto D."/>
            <person name="Yang H.P."/>
            <person name="Yang S.P."/>
            <person name="Yorke J.A."/>
            <person name="Yoshida K."/>
            <person name="Zdobnov E."/>
            <person name="Zhang P."/>
            <person name="Zhang Y."/>
            <person name="Zimin A.V."/>
            <person name="Baldwin J."/>
            <person name="Abdouelleil A."/>
            <person name="Abdulkadir J."/>
            <person name="Abebe A."/>
            <person name="Abera B."/>
            <person name="Abreu J."/>
            <person name="Acer S.C."/>
            <person name="Aftuck L."/>
            <person name="Alexander A."/>
            <person name="An P."/>
            <person name="Anderson E."/>
            <person name="Anderson S."/>
            <person name="Arachi H."/>
            <person name="Azer M."/>
            <person name="Bachantsang P."/>
            <person name="Barry A."/>
            <person name="Bayul T."/>
            <person name="Berlin A."/>
            <person name="Bessette D."/>
            <person name="Bloom T."/>
            <person name="Blye J."/>
            <person name="Boguslavskiy L."/>
            <person name="Bonnet C."/>
            <person name="Boukhgalter B."/>
            <person name="Bourzgui I."/>
            <person name="Brown A."/>
            <person name="Cahill P."/>
            <person name="Channer S."/>
            <person name="Cheshatsang Y."/>
            <person name="Chuda L."/>
            <person name="Citroen M."/>
            <person name="Collymore A."/>
            <person name="Cooke P."/>
            <person name="Costello M."/>
            <person name="D'Aco K."/>
            <person name="Daza R."/>
            <person name="De Haan G."/>
            <person name="DeGray S."/>
            <person name="DeMaso C."/>
            <person name="Dhargay N."/>
            <person name="Dooley K."/>
            <person name="Dooley E."/>
            <person name="Doricent M."/>
            <person name="Dorje P."/>
            <person name="Dorjee K."/>
            <person name="Dupes A."/>
            <person name="Elong R."/>
            <person name="Falk J."/>
            <person name="Farina A."/>
            <person name="Faro S."/>
            <person name="Ferguson D."/>
            <person name="Fisher S."/>
            <person name="Foley C.D."/>
            <person name="Franke A."/>
            <person name="Friedrich D."/>
            <person name="Gadbois L."/>
            <person name="Gearin G."/>
            <person name="Gearin C.R."/>
            <person name="Giannoukos G."/>
            <person name="Goode T."/>
            <person name="Graham J."/>
            <person name="Grandbois E."/>
            <person name="Grewal S."/>
            <person name="Gyaltsen K."/>
            <person name="Hafez N."/>
            <person name="Hagos B."/>
            <person name="Hall J."/>
            <person name="Henson C."/>
            <person name="Hollinger A."/>
            <person name="Honan T."/>
            <person name="Huard M.D."/>
            <person name="Hughes L."/>
            <person name="Hurhula B."/>
            <person name="Husby M.E."/>
            <person name="Kamat A."/>
            <person name="Kanga B."/>
            <person name="Kashin S."/>
            <person name="Khazanovich D."/>
            <person name="Kisner P."/>
            <person name="Lance K."/>
            <person name="Lara M."/>
            <person name="Lee W."/>
            <person name="Lennon N."/>
            <person name="Letendre F."/>
            <person name="LeVine R."/>
            <person name="Lipovsky A."/>
            <person name="Liu X."/>
            <person name="Liu J."/>
            <person name="Liu S."/>
            <person name="Lokyitsang T."/>
            <person name="Lokyitsang Y."/>
            <person name="Lubonja R."/>
            <person name="Lui A."/>
            <person name="MacDonald P."/>
            <person name="Magnisalis V."/>
            <person name="Maru K."/>
            <person name="Matthews C."/>
            <person name="McCusker W."/>
            <person name="McDonough S."/>
            <person name="Mehta T."/>
            <person name="Meldrim J."/>
            <person name="Meneus L."/>
            <person name="Mihai O."/>
            <person name="Mihalev A."/>
            <person name="Mihova T."/>
            <person name="Mittelman R."/>
            <person name="Mlenga V."/>
            <person name="Montmayeur A."/>
            <person name="Mulrain L."/>
            <person name="Navidi A."/>
            <person name="Naylor J."/>
            <person name="Negash T."/>
            <person name="Nguyen T."/>
            <person name="Nguyen N."/>
            <person name="Nicol R."/>
            <person name="Norbu C."/>
            <person name="Norbu N."/>
            <person name="Novod N."/>
            <person name="O'Neill B."/>
            <person name="Osman S."/>
            <person name="Markiewicz E."/>
            <person name="Oyono O.L."/>
            <person name="Patti C."/>
            <person name="Phunkhang P."/>
            <person name="Pierre F."/>
            <person name="Priest M."/>
            <person name="Raghuraman S."/>
            <person name="Rege F."/>
            <person name="Reyes R."/>
            <person name="Rise C."/>
            <person name="Rogov P."/>
            <person name="Ross K."/>
            <person name="Ryan E."/>
            <person name="Settipalli S."/>
            <person name="Shea T."/>
            <person name="Sherpa N."/>
            <person name="Shi L."/>
            <person name="Shih D."/>
            <person name="Sparrow T."/>
            <person name="Spaulding J."/>
            <person name="Stalker J."/>
            <person name="Stange-Thomann N."/>
            <person name="Stavropoulos S."/>
            <person name="Stone C."/>
            <person name="Strader C."/>
            <person name="Tesfaye S."/>
            <person name="Thomson T."/>
            <person name="Thoulutsang Y."/>
            <person name="Thoulutsang D."/>
            <person name="Topham K."/>
            <person name="Topping I."/>
            <person name="Tsamla T."/>
            <person name="Vassiliev H."/>
            <person name="Vo A."/>
            <person name="Wangchuk T."/>
            <person name="Wangdi T."/>
            <person name="Weiand M."/>
            <person name="Wilkinson J."/>
            <person name="Wilson A."/>
            <person name="Yadav S."/>
            <person name="Young G."/>
            <person name="Yu Q."/>
            <person name="Zembek L."/>
            <person name="Zhong D."/>
            <person name="Zimmer A."/>
            <person name="Zwirko Z."/>
            <person name="Jaffe D.B."/>
            <person name="Alvarez P."/>
            <person name="Brockman W."/>
            <person name="Butler J."/>
            <person name="Chin C."/>
            <person name="Gnerre S."/>
            <person name="Grabherr M."/>
            <person name="Kleber M."/>
            <person name="Mauceli E."/>
            <person name="MacCallum I."/>
        </authorList>
    </citation>
    <scope>NUCLEOTIDE SEQUENCE [LARGE SCALE GENOMIC DNA]</scope>
    <source>
        <strain evidence="16">white501</strain>
    </source>
</reference>
<dbReference type="SUPFAM" id="SSF48371">
    <property type="entry name" value="ARM repeat"/>
    <property type="match status" value="1"/>
</dbReference>
<dbReference type="PROSITE" id="PS51214">
    <property type="entry name" value="IBB"/>
    <property type="match status" value="1"/>
</dbReference>
<dbReference type="GO" id="GO:0005737">
    <property type="term" value="C:cytoplasm"/>
    <property type="evidence" value="ECO:0007669"/>
    <property type="project" value="UniProtKB-SubCell"/>
</dbReference>
<dbReference type="PIRSF" id="PIRSF005673">
    <property type="entry name" value="Importin_alpha"/>
    <property type="match status" value="1"/>
</dbReference>
<evidence type="ECO:0000256" key="7">
    <source>
        <dbReference type="ARBA" id="ARBA00022737"/>
    </source>
</evidence>
<gene>
    <name evidence="15" type="primary">Dsim\GD20781</name>
    <name evidence="15" type="ORF">Dsim_GD20781</name>
</gene>
<feature type="repeat" description="ARM" evidence="12">
    <location>
        <begin position="266"/>
        <end position="304"/>
    </location>
</feature>
<dbReference type="GO" id="GO:0009653">
    <property type="term" value="P:anatomical structure morphogenesis"/>
    <property type="evidence" value="ECO:0007669"/>
    <property type="project" value="UniProtKB-ARBA"/>
</dbReference>
<feature type="compositionally biased region" description="Basic and acidic residues" evidence="13">
    <location>
        <begin position="15"/>
        <end position="38"/>
    </location>
</feature>
<dbReference type="InterPro" id="IPR032413">
    <property type="entry name" value="Arm_3"/>
</dbReference>
<dbReference type="InterPro" id="IPR002652">
    <property type="entry name" value="Importin-a_IBB"/>
</dbReference>
<feature type="repeat" description="ARM" evidence="12">
    <location>
        <begin position="139"/>
        <end position="166"/>
    </location>
</feature>
<dbReference type="SMART" id="SM00185">
    <property type="entry name" value="ARM"/>
    <property type="match status" value="7"/>
</dbReference>
<dbReference type="OrthoDB" id="29145at2759"/>
<evidence type="ECO:0000256" key="10">
    <source>
        <dbReference type="ARBA" id="ARBA00023242"/>
    </source>
</evidence>
<evidence type="ECO:0000256" key="8">
    <source>
        <dbReference type="ARBA" id="ARBA00022927"/>
    </source>
</evidence>
<feature type="domain" description="IBB" evidence="14">
    <location>
        <begin position="1"/>
        <end position="55"/>
    </location>
</feature>
<dbReference type="Pfam" id="PF16186">
    <property type="entry name" value="Arm_3"/>
    <property type="match status" value="1"/>
</dbReference>
<dbReference type="InterPro" id="IPR024931">
    <property type="entry name" value="Importin_alpha"/>
</dbReference>
<protein>
    <recommendedName>
        <fullName evidence="11">Importin subunit alpha</fullName>
    </recommendedName>
</protein>